<dbReference type="AlphaFoldDB" id="A0A542YQV6"/>
<accession>A0A542YQV6</accession>
<sequence>MRFLQIVAISILLPIAGSPWEPNCPIEDLEKCIGEGDGVYVGLTLAETTSLSQVYPEENPGPNPELWYEYAAVVSCVGNTPENPELVRCVSAEQYCRDVQPQSEGPLSLLYRREADDGGPLTPWQHFSHTCYTSHVPPRSGAEVELTEAMIIEQFHRTAFALPTASLQPEDNRALVNLPVYFALEWPEEGFEPGEVDTTTIVGHEVRIRPVFQDATYSFGDGTSEGPTASMGGTYPDGDITHEYASSGEVGPSITVTYGGEVSVDGGGWSTIPATIEISGPAQPLEVLTSRNRLRGD</sequence>
<gene>
    <name evidence="1" type="ORF">FB467_1546</name>
</gene>
<protein>
    <recommendedName>
        <fullName evidence="3">PKD domain-containing protein</fullName>
    </recommendedName>
</protein>
<proteinExistence type="predicted"/>
<keyword evidence="2" id="KW-1185">Reference proteome</keyword>
<dbReference type="EMBL" id="VFOP01000001">
    <property type="protein sequence ID" value="TQL50437.1"/>
    <property type="molecule type" value="Genomic_DNA"/>
</dbReference>
<comment type="caution">
    <text evidence="1">The sequence shown here is derived from an EMBL/GenBank/DDBJ whole genome shotgun (WGS) entry which is preliminary data.</text>
</comment>
<dbReference type="Proteomes" id="UP000319516">
    <property type="component" value="Unassembled WGS sequence"/>
</dbReference>
<evidence type="ECO:0000313" key="2">
    <source>
        <dbReference type="Proteomes" id="UP000319516"/>
    </source>
</evidence>
<reference evidence="1 2" key="1">
    <citation type="submission" date="2019-06" db="EMBL/GenBank/DDBJ databases">
        <title>Sequencing the genomes of 1000 actinobacteria strains.</title>
        <authorList>
            <person name="Klenk H.-P."/>
        </authorList>
    </citation>
    <scope>NUCLEOTIDE SEQUENCE [LARGE SCALE GENOMIC DNA]</scope>
    <source>
        <strain evidence="1 2">DSM 12335</strain>
    </source>
</reference>
<evidence type="ECO:0008006" key="3">
    <source>
        <dbReference type="Google" id="ProtNLM"/>
    </source>
</evidence>
<organism evidence="1 2">
    <name type="scientific">Ornithinicoccus hortensis</name>
    <dbReference type="NCBI Taxonomy" id="82346"/>
    <lineage>
        <taxon>Bacteria</taxon>
        <taxon>Bacillati</taxon>
        <taxon>Actinomycetota</taxon>
        <taxon>Actinomycetes</taxon>
        <taxon>Micrococcales</taxon>
        <taxon>Intrasporangiaceae</taxon>
        <taxon>Ornithinicoccus</taxon>
    </lineage>
</organism>
<evidence type="ECO:0000313" key="1">
    <source>
        <dbReference type="EMBL" id="TQL50437.1"/>
    </source>
</evidence>
<name>A0A542YQV6_9MICO</name>